<reference evidence="2 3" key="1">
    <citation type="journal article" date="2012" name="J. Bacteriol.">
        <title>Draft Genome Sequence of the Extremely Halophilic Archaeon Halogranum salarium B-1T.</title>
        <authorList>
            <person name="Kim K.K."/>
            <person name="Lee K.C."/>
            <person name="Lee J.S."/>
        </authorList>
    </citation>
    <scope>NUCLEOTIDE SEQUENCE [LARGE SCALE GENOMIC DNA]</scope>
    <source>
        <strain evidence="2 3">B-1</strain>
    </source>
</reference>
<feature type="region of interest" description="Disordered" evidence="1">
    <location>
        <begin position="1"/>
        <end position="51"/>
    </location>
</feature>
<protein>
    <submittedName>
        <fullName evidence="2">Uncharacterized protein</fullName>
    </submittedName>
</protein>
<evidence type="ECO:0000313" key="2">
    <source>
        <dbReference type="EMBL" id="EJN60844.1"/>
    </source>
</evidence>
<dbReference type="Proteomes" id="UP000007813">
    <property type="component" value="Unassembled WGS sequence"/>
</dbReference>
<sequence length="51" mass="5214">MEFRITSPGIAVGDTPTGLQGVLTGTPTEVEADDPRTASVEGPSRGVRDGD</sequence>
<evidence type="ECO:0000313" key="3">
    <source>
        <dbReference type="Proteomes" id="UP000007813"/>
    </source>
</evidence>
<comment type="caution">
    <text evidence="2">The sequence shown here is derived from an EMBL/GenBank/DDBJ whole genome shotgun (WGS) entry which is preliminary data.</text>
</comment>
<evidence type="ECO:0000256" key="1">
    <source>
        <dbReference type="SAM" id="MobiDB-lite"/>
    </source>
</evidence>
<accession>J3JHB4</accession>
<proteinExistence type="predicted"/>
<gene>
    <name evidence="2" type="ORF">HSB1_14470</name>
</gene>
<dbReference type="EMBL" id="ALJD01000003">
    <property type="protein sequence ID" value="EJN60844.1"/>
    <property type="molecule type" value="Genomic_DNA"/>
</dbReference>
<dbReference type="RefSeq" id="WP_009366563.1">
    <property type="nucleotide sequence ID" value="NZ_ALJD01000003.1"/>
</dbReference>
<dbReference type="AlphaFoldDB" id="J3JHB4"/>
<organism evidence="2 3">
    <name type="scientific">Halogranum salarium B-1</name>
    <dbReference type="NCBI Taxonomy" id="1210908"/>
    <lineage>
        <taxon>Archaea</taxon>
        <taxon>Methanobacteriati</taxon>
        <taxon>Methanobacteriota</taxon>
        <taxon>Stenosarchaea group</taxon>
        <taxon>Halobacteria</taxon>
        <taxon>Halobacteriales</taxon>
        <taxon>Haloferacaceae</taxon>
    </lineage>
</organism>
<name>J3JHB4_9EURY</name>